<feature type="domain" description="Amidohydrolase-related" evidence="4">
    <location>
        <begin position="274"/>
        <end position="393"/>
    </location>
</feature>
<comment type="caution">
    <text evidence="5">The sequence shown here is derived from an EMBL/GenBank/DDBJ whole genome shotgun (WGS) entry which is preliminary data.</text>
</comment>
<protein>
    <submittedName>
        <fullName evidence="5">Imidazolonepropionase-like amidohydrolase</fullName>
    </submittedName>
</protein>
<dbReference type="Pfam" id="PF01979">
    <property type="entry name" value="Amidohydro_1"/>
    <property type="match status" value="1"/>
</dbReference>
<sequence>MSKTLFLAAAACVALAAPAMAQDVAITNAKLVIGDGSAPVEGGTVVVRGGKVVAAGRGVAVPAGVTVVDAAGRYVTPGIFAGFTRMGIVEVDGVGVTNDAAAGSSPFNAALDVSPAVNPRATPISINRADGVTRAVVAPDVSKGSIFAGQGAVIDTRSDLHAVARPRAFQFMEYGESGGRVAGGSRPAAIAMLRNAMLEARDYARNPTSFADRGKDALLTRADAEALAAVVQGKVPLLVHVERASDILVLLQLKRETPGLKLVLVGATEGWTVAKEIAAAGVPVLANALNDLPASFEQLAATQSNIGRMQAAGVLVGVGTINDDEARQARLEKQFAGNLVALTRVPGATGLSWDAAFAAISSKPAEAMGMGEAYGSLKAGRVGDVVVWDGDPLEIGSMPVKLYVDGIEQPLTTRQTRLRDRYWKPEEGALPKAYQR</sequence>
<dbReference type="InterPro" id="IPR006680">
    <property type="entry name" value="Amidohydro-rel"/>
</dbReference>
<comment type="similarity">
    <text evidence="1">Belongs to the metallo-dependent hydrolases superfamily. NagA family.</text>
</comment>
<evidence type="ECO:0000313" key="5">
    <source>
        <dbReference type="EMBL" id="NJB97683.1"/>
    </source>
</evidence>
<reference evidence="5 6" key="1">
    <citation type="submission" date="2020-03" db="EMBL/GenBank/DDBJ databases">
        <title>Genomic Encyclopedia of Type Strains, Phase IV (KMG-IV): sequencing the most valuable type-strain genomes for metagenomic binning, comparative biology and taxonomic classification.</title>
        <authorList>
            <person name="Goeker M."/>
        </authorList>
    </citation>
    <scope>NUCLEOTIDE SEQUENCE [LARGE SCALE GENOMIC DNA]</scope>
    <source>
        <strain evidence="5 6">DSM 7225</strain>
    </source>
</reference>
<dbReference type="Proteomes" id="UP000531251">
    <property type="component" value="Unassembled WGS sequence"/>
</dbReference>
<evidence type="ECO:0000256" key="1">
    <source>
        <dbReference type="ARBA" id="ARBA00010716"/>
    </source>
</evidence>
<dbReference type="PANTHER" id="PTHR11113">
    <property type="entry name" value="N-ACETYLGLUCOSAMINE-6-PHOSPHATE DEACETYLASE"/>
    <property type="match status" value="1"/>
</dbReference>
<feature type="chain" id="PRO_5031557605" evidence="3">
    <location>
        <begin position="22"/>
        <end position="436"/>
    </location>
</feature>
<accession>A0A7X6BCK8</accession>
<dbReference type="GO" id="GO:0008448">
    <property type="term" value="F:N-acetylglucosamine-6-phosphate deacetylase activity"/>
    <property type="evidence" value="ECO:0007669"/>
    <property type="project" value="TreeGrafter"/>
</dbReference>
<name>A0A7X6BCK8_9SPHN</name>
<evidence type="ECO:0000256" key="3">
    <source>
        <dbReference type="SAM" id="SignalP"/>
    </source>
</evidence>
<keyword evidence="6" id="KW-1185">Reference proteome</keyword>
<dbReference type="GO" id="GO:0006046">
    <property type="term" value="P:N-acetylglucosamine catabolic process"/>
    <property type="evidence" value="ECO:0007669"/>
    <property type="project" value="TreeGrafter"/>
</dbReference>
<dbReference type="SUPFAM" id="SSF51556">
    <property type="entry name" value="Metallo-dependent hydrolases"/>
    <property type="match status" value="1"/>
</dbReference>
<evidence type="ECO:0000259" key="4">
    <source>
        <dbReference type="Pfam" id="PF01979"/>
    </source>
</evidence>
<dbReference type="PANTHER" id="PTHR11113:SF14">
    <property type="entry name" value="N-ACETYLGLUCOSAMINE-6-PHOSPHATE DEACETYLASE"/>
    <property type="match status" value="1"/>
</dbReference>
<evidence type="ECO:0000256" key="2">
    <source>
        <dbReference type="ARBA" id="ARBA00022801"/>
    </source>
</evidence>
<dbReference type="AlphaFoldDB" id="A0A7X6BCK8"/>
<dbReference type="Gene3D" id="2.30.40.10">
    <property type="entry name" value="Urease, subunit C, domain 1"/>
    <property type="match status" value="1"/>
</dbReference>
<keyword evidence="3" id="KW-0732">Signal</keyword>
<dbReference type="EMBL" id="JAATJB010000005">
    <property type="protein sequence ID" value="NJB97683.1"/>
    <property type="molecule type" value="Genomic_DNA"/>
</dbReference>
<dbReference type="Gene3D" id="3.20.20.140">
    <property type="entry name" value="Metal-dependent hydrolases"/>
    <property type="match status" value="1"/>
</dbReference>
<proteinExistence type="inferred from homology"/>
<keyword evidence="2 5" id="KW-0378">Hydrolase</keyword>
<dbReference type="InterPro" id="IPR011059">
    <property type="entry name" value="Metal-dep_hydrolase_composite"/>
</dbReference>
<evidence type="ECO:0000313" key="6">
    <source>
        <dbReference type="Proteomes" id="UP000531251"/>
    </source>
</evidence>
<dbReference type="SUPFAM" id="SSF51338">
    <property type="entry name" value="Composite domain of metallo-dependent hydrolases"/>
    <property type="match status" value="1"/>
</dbReference>
<organism evidence="5 6">
    <name type="scientific">Sphingomonas trueperi</name>
    <dbReference type="NCBI Taxonomy" id="53317"/>
    <lineage>
        <taxon>Bacteria</taxon>
        <taxon>Pseudomonadati</taxon>
        <taxon>Pseudomonadota</taxon>
        <taxon>Alphaproteobacteria</taxon>
        <taxon>Sphingomonadales</taxon>
        <taxon>Sphingomonadaceae</taxon>
        <taxon>Sphingomonas</taxon>
    </lineage>
</organism>
<dbReference type="InterPro" id="IPR032466">
    <property type="entry name" value="Metal_Hydrolase"/>
</dbReference>
<feature type="signal peptide" evidence="3">
    <location>
        <begin position="1"/>
        <end position="21"/>
    </location>
</feature>
<gene>
    <name evidence="5" type="ORF">GGR89_001998</name>
</gene>